<comment type="caution">
    <text evidence="2">The sequence shown here is derived from an EMBL/GenBank/DDBJ whole genome shotgun (WGS) entry which is preliminary data.</text>
</comment>
<dbReference type="PROSITE" id="PS51257">
    <property type="entry name" value="PROKAR_LIPOPROTEIN"/>
    <property type="match status" value="1"/>
</dbReference>
<dbReference type="SMART" id="SM00909">
    <property type="entry name" value="Germane"/>
    <property type="match status" value="2"/>
</dbReference>
<evidence type="ECO:0000313" key="2">
    <source>
        <dbReference type="EMBL" id="EEG76895.1"/>
    </source>
</evidence>
<dbReference type="eggNOG" id="COG1520">
    <property type="taxonomic scope" value="Bacteria"/>
</dbReference>
<dbReference type="RefSeq" id="WP_008517295.1">
    <property type="nucleotide sequence ID" value="NZ_ACJM01000011.1"/>
</dbReference>
<sequence length="691" mass="76747">MQFFKGQTKLMIIIMALGVLLGGCSGRNTSNGDPVEPIAPGVEKGEAQALQGGFYVRSSDVQIRDLAVTRSGPLTLVATASRGVYLLEGDGNLSWEMAMSSEPLVTYLEPEGRYLAVGTAGGKLLIMDPDQTERATKSLDGPVDLISVSGDGENILIRVSGKEKEEAKEPDTLLLLNKEGEVQWEKTFPAVLDAKIAGRGNDVFINWLEDDEPVLGVFSIDGEPLWERAGQNLMSLDSEASMLFSARENQVFRYNRSGTENWSYEAEGTVNRIILARDGSRLALVITDEATQNQQLLYLNANGEKLWSVRLPDESNVVLSPNGRQVIVSSWRQYRDDSTHVITYNQDGEEINSLGVAGRAEKMVLADRTSVLVLGLEDGRVYYLSIQDQSVQQSDVVQEMEKTVEDYYNPVSFTRGEGESLITLFFYDENASNLIPVTRRIKRTSSLLRSSIDELVRGPVQGSRLSRTIPKDAQVGVSVEEGTVQLDLPAQLDEMAGSTFITGVLDSLLFTVSQFPTVEQVRYTVDGQEQEFFGQEGMAIDEPFASRRFGRQEGERLIFAPAQSGDRYYLRMTTNEFLPLRDRALIETLVRYVLAESQPFFSYNLELQDVTIENSVVHVDLAQPIRRHLGNDAESAARAAMLRDAISLTIAENAFYSQIQITVDGEIPQTSQLYLPWSSVISRPYFVNLED</sequence>
<dbReference type="Gene3D" id="2.130.10.10">
    <property type="entry name" value="YVTN repeat-like/Quinoprotein amine dehydrogenase"/>
    <property type="match status" value="1"/>
</dbReference>
<feature type="domain" description="GerMN" evidence="1">
    <location>
        <begin position="448"/>
        <end position="534"/>
    </location>
</feature>
<dbReference type="Pfam" id="PF10646">
    <property type="entry name" value="Germane"/>
    <property type="match status" value="1"/>
</dbReference>
<dbReference type="InterPro" id="IPR019606">
    <property type="entry name" value="GerMN"/>
</dbReference>
<dbReference type="STRING" id="555088.DealDRAFT_2156"/>
<reference evidence="2 3" key="1">
    <citation type="submission" date="2009-02" db="EMBL/GenBank/DDBJ databases">
        <title>Sequencing of the draft genome and assembly of Dethiobacter alkaliphilus AHT 1.</title>
        <authorList>
            <consortium name="US DOE Joint Genome Institute (JGI-PGF)"/>
            <person name="Lucas S."/>
            <person name="Copeland A."/>
            <person name="Lapidus A."/>
            <person name="Glavina del Rio T."/>
            <person name="Dalin E."/>
            <person name="Tice H."/>
            <person name="Bruce D."/>
            <person name="Goodwin L."/>
            <person name="Pitluck S."/>
            <person name="Larimer F."/>
            <person name="Land M.L."/>
            <person name="Hauser L."/>
            <person name="Muyzer G."/>
        </authorList>
    </citation>
    <scope>NUCLEOTIDE SEQUENCE [LARGE SCALE GENOMIC DNA]</scope>
    <source>
        <strain evidence="2 3">AHT 1</strain>
    </source>
</reference>
<name>C0GI47_DETAL</name>
<protein>
    <recommendedName>
        <fullName evidence="1">GerMN domain-containing protein</fullName>
    </recommendedName>
</protein>
<dbReference type="Proteomes" id="UP000006443">
    <property type="component" value="Unassembled WGS sequence"/>
</dbReference>
<dbReference type="OrthoDB" id="1976337at2"/>
<feature type="domain" description="GerMN" evidence="1">
    <location>
        <begin position="586"/>
        <end position="672"/>
    </location>
</feature>
<proteinExistence type="predicted"/>
<dbReference type="eggNOG" id="COG5401">
    <property type="taxonomic scope" value="Bacteria"/>
</dbReference>
<dbReference type="InterPro" id="IPR011044">
    <property type="entry name" value="Quino_amine_DH_bsu"/>
</dbReference>
<dbReference type="SUPFAM" id="SSF50969">
    <property type="entry name" value="YVTN repeat-like/Quinoprotein amine dehydrogenase"/>
    <property type="match status" value="1"/>
</dbReference>
<gene>
    <name evidence="2" type="ORF">DealDRAFT_2156</name>
</gene>
<dbReference type="EMBL" id="ACJM01000011">
    <property type="protein sequence ID" value="EEG76895.1"/>
    <property type="molecule type" value="Genomic_DNA"/>
</dbReference>
<keyword evidence="3" id="KW-1185">Reference proteome</keyword>
<evidence type="ECO:0000259" key="1">
    <source>
        <dbReference type="SMART" id="SM00909"/>
    </source>
</evidence>
<organism evidence="2 3">
    <name type="scientific">Dethiobacter alkaliphilus AHT 1</name>
    <dbReference type="NCBI Taxonomy" id="555088"/>
    <lineage>
        <taxon>Bacteria</taxon>
        <taxon>Bacillati</taxon>
        <taxon>Bacillota</taxon>
        <taxon>Dethiobacteria</taxon>
        <taxon>Dethiobacterales</taxon>
        <taxon>Dethiobacteraceae</taxon>
        <taxon>Dethiobacter</taxon>
    </lineage>
</organism>
<dbReference type="InterPro" id="IPR015943">
    <property type="entry name" value="WD40/YVTN_repeat-like_dom_sf"/>
</dbReference>
<evidence type="ECO:0000313" key="3">
    <source>
        <dbReference type="Proteomes" id="UP000006443"/>
    </source>
</evidence>
<accession>C0GI47</accession>
<dbReference type="AlphaFoldDB" id="C0GI47"/>